<evidence type="ECO:0000313" key="6">
    <source>
        <dbReference type="EMBL" id="RKP12905.1"/>
    </source>
</evidence>
<feature type="transmembrane region" description="Helical" evidence="5">
    <location>
        <begin position="166"/>
        <end position="188"/>
    </location>
</feature>
<feature type="transmembrane region" description="Helical" evidence="5">
    <location>
        <begin position="69"/>
        <end position="87"/>
    </location>
</feature>
<dbReference type="OrthoDB" id="5348404at2759"/>
<sequence>GWAVSLSFALTACLISGRLIYLHMANYSNPNQQRYIIRILLMVPIYAIISWLSYYFYAHFIYYELVRDCYEAFVIASFFILLLQYLADTPALQRDSLLVYKGRVMRVAFPFCCFHYDAGSTHYLQFLKYCIMQYVVLRPICTILAVIMQAAGIYCPDSYHPNHGNLWLTIIQTISVTISLYALIQLYMTIKKDIAKHKPLIKFLSVKGIVFLVFWQALLISMLSAADVIKPSEFWSADAIANGISSFLLCVEMVPFAIIHHKAFPATPYKVESKGGEVGKIQVRGPWAAMVDSLNPADLVWEIGYGFKYLFWWVFG</sequence>
<dbReference type="Pfam" id="PF03619">
    <property type="entry name" value="Solute_trans_a"/>
    <property type="match status" value="1"/>
</dbReference>
<evidence type="ECO:0000256" key="3">
    <source>
        <dbReference type="ARBA" id="ARBA00022989"/>
    </source>
</evidence>
<keyword evidence="3 5" id="KW-1133">Transmembrane helix</keyword>
<dbReference type="GO" id="GO:0016020">
    <property type="term" value="C:membrane"/>
    <property type="evidence" value="ECO:0007669"/>
    <property type="project" value="UniProtKB-SubCell"/>
</dbReference>
<keyword evidence="7" id="KW-1185">Reference proteome</keyword>
<feature type="transmembrane region" description="Helical" evidence="5">
    <location>
        <begin position="200"/>
        <end position="219"/>
    </location>
</feature>
<dbReference type="EMBL" id="KZ988168">
    <property type="protein sequence ID" value="RKP12905.1"/>
    <property type="molecule type" value="Genomic_DNA"/>
</dbReference>
<evidence type="ECO:0000313" key="7">
    <source>
        <dbReference type="Proteomes" id="UP000267251"/>
    </source>
</evidence>
<dbReference type="AlphaFoldDB" id="A0A4P9Y268"/>
<proteinExistence type="predicted"/>
<evidence type="ECO:0000256" key="5">
    <source>
        <dbReference type="SAM" id="Phobius"/>
    </source>
</evidence>
<feature type="transmembrane region" description="Helical" evidence="5">
    <location>
        <begin position="136"/>
        <end position="154"/>
    </location>
</feature>
<feature type="transmembrane region" description="Helical" evidence="5">
    <location>
        <begin position="35"/>
        <end position="57"/>
    </location>
</feature>
<dbReference type="InterPro" id="IPR005178">
    <property type="entry name" value="Ostalpha/TMEM184C"/>
</dbReference>
<evidence type="ECO:0000256" key="2">
    <source>
        <dbReference type="ARBA" id="ARBA00022692"/>
    </source>
</evidence>
<feature type="non-terminal residue" evidence="6">
    <location>
        <position position="1"/>
    </location>
</feature>
<organism evidence="6 7">
    <name type="scientific">Piptocephalis cylindrospora</name>
    <dbReference type="NCBI Taxonomy" id="1907219"/>
    <lineage>
        <taxon>Eukaryota</taxon>
        <taxon>Fungi</taxon>
        <taxon>Fungi incertae sedis</taxon>
        <taxon>Zoopagomycota</taxon>
        <taxon>Zoopagomycotina</taxon>
        <taxon>Zoopagomycetes</taxon>
        <taxon>Zoopagales</taxon>
        <taxon>Piptocephalidaceae</taxon>
        <taxon>Piptocephalis</taxon>
    </lineage>
</organism>
<protein>
    <submittedName>
        <fullName evidence="6">Organic solute transporter subunit alpha/Transmembrane protein</fullName>
    </submittedName>
</protein>
<feature type="transmembrane region" description="Helical" evidence="5">
    <location>
        <begin position="239"/>
        <end position="259"/>
    </location>
</feature>
<keyword evidence="4 5" id="KW-0472">Membrane</keyword>
<dbReference type="SMART" id="SM01417">
    <property type="entry name" value="Solute_trans_a"/>
    <property type="match status" value="1"/>
</dbReference>
<evidence type="ECO:0000256" key="4">
    <source>
        <dbReference type="ARBA" id="ARBA00023136"/>
    </source>
</evidence>
<reference evidence="7" key="1">
    <citation type="journal article" date="2018" name="Nat. Microbiol.">
        <title>Leveraging single-cell genomics to expand the fungal tree of life.</title>
        <authorList>
            <person name="Ahrendt S.R."/>
            <person name="Quandt C.A."/>
            <person name="Ciobanu D."/>
            <person name="Clum A."/>
            <person name="Salamov A."/>
            <person name="Andreopoulos B."/>
            <person name="Cheng J.F."/>
            <person name="Woyke T."/>
            <person name="Pelin A."/>
            <person name="Henrissat B."/>
            <person name="Reynolds N.K."/>
            <person name="Benny G.L."/>
            <person name="Smith M.E."/>
            <person name="James T.Y."/>
            <person name="Grigoriev I.V."/>
        </authorList>
    </citation>
    <scope>NUCLEOTIDE SEQUENCE [LARGE SCALE GENOMIC DNA]</scope>
</reference>
<comment type="subcellular location">
    <subcellularLocation>
        <location evidence="1">Membrane</location>
        <topology evidence="1">Multi-pass membrane protein</topology>
    </subcellularLocation>
</comment>
<evidence type="ECO:0000256" key="1">
    <source>
        <dbReference type="ARBA" id="ARBA00004141"/>
    </source>
</evidence>
<dbReference type="Proteomes" id="UP000267251">
    <property type="component" value="Unassembled WGS sequence"/>
</dbReference>
<dbReference type="PANTHER" id="PTHR23423">
    <property type="entry name" value="ORGANIC SOLUTE TRANSPORTER-RELATED"/>
    <property type="match status" value="1"/>
</dbReference>
<name>A0A4P9Y268_9FUNG</name>
<keyword evidence="2 5" id="KW-0812">Transmembrane</keyword>
<accession>A0A4P9Y268</accession>
<feature type="non-terminal residue" evidence="6">
    <location>
        <position position="316"/>
    </location>
</feature>
<gene>
    <name evidence="6" type="ORF">BJ684DRAFT_139</name>
</gene>